<dbReference type="EMBL" id="GBRH01258601">
    <property type="protein sequence ID" value="JAD39294.1"/>
    <property type="molecule type" value="Transcribed_RNA"/>
</dbReference>
<reference evidence="1" key="2">
    <citation type="journal article" date="2015" name="Data Brief">
        <title>Shoot transcriptome of the giant reed, Arundo donax.</title>
        <authorList>
            <person name="Barrero R.A."/>
            <person name="Guerrero F.D."/>
            <person name="Moolhuijzen P."/>
            <person name="Goolsby J.A."/>
            <person name="Tidwell J."/>
            <person name="Bellgard S.E."/>
            <person name="Bellgard M.I."/>
        </authorList>
    </citation>
    <scope>NUCLEOTIDE SEQUENCE</scope>
    <source>
        <tissue evidence="1">Shoot tissue taken approximately 20 cm above the soil surface</tissue>
    </source>
</reference>
<accession>A0A0A8ZIQ8</accession>
<organism evidence="1">
    <name type="scientific">Arundo donax</name>
    <name type="common">Giant reed</name>
    <name type="synonym">Donax arundinaceus</name>
    <dbReference type="NCBI Taxonomy" id="35708"/>
    <lineage>
        <taxon>Eukaryota</taxon>
        <taxon>Viridiplantae</taxon>
        <taxon>Streptophyta</taxon>
        <taxon>Embryophyta</taxon>
        <taxon>Tracheophyta</taxon>
        <taxon>Spermatophyta</taxon>
        <taxon>Magnoliopsida</taxon>
        <taxon>Liliopsida</taxon>
        <taxon>Poales</taxon>
        <taxon>Poaceae</taxon>
        <taxon>PACMAD clade</taxon>
        <taxon>Arundinoideae</taxon>
        <taxon>Arundineae</taxon>
        <taxon>Arundo</taxon>
    </lineage>
</organism>
<name>A0A0A8ZIQ8_ARUDO</name>
<reference evidence="1" key="1">
    <citation type="submission" date="2014-09" db="EMBL/GenBank/DDBJ databases">
        <authorList>
            <person name="Magalhaes I.L.F."/>
            <person name="Oliveira U."/>
            <person name="Santos F.R."/>
            <person name="Vidigal T.H.D.A."/>
            <person name="Brescovit A.D."/>
            <person name="Santos A.J."/>
        </authorList>
    </citation>
    <scope>NUCLEOTIDE SEQUENCE</scope>
    <source>
        <tissue evidence="1">Shoot tissue taken approximately 20 cm above the soil surface</tissue>
    </source>
</reference>
<evidence type="ECO:0000313" key="1">
    <source>
        <dbReference type="EMBL" id="JAD39294.1"/>
    </source>
</evidence>
<protein>
    <submittedName>
        <fullName evidence="1">Uncharacterized protein</fullName>
    </submittedName>
</protein>
<sequence>MLPQEKETIRQAFALLTLHSRVRRVNMIVGHFLFLSVGI</sequence>
<proteinExistence type="predicted"/>
<dbReference type="AlphaFoldDB" id="A0A0A8ZIQ8"/>